<dbReference type="AlphaFoldDB" id="A0A8T1VZS5"/>
<feature type="transmembrane region" description="Helical" evidence="2">
    <location>
        <begin position="470"/>
        <end position="488"/>
    </location>
</feature>
<accession>A0A8T1VZS5</accession>
<organism evidence="3 4">
    <name type="scientific">Phytophthora pseudosyringae</name>
    <dbReference type="NCBI Taxonomy" id="221518"/>
    <lineage>
        <taxon>Eukaryota</taxon>
        <taxon>Sar</taxon>
        <taxon>Stramenopiles</taxon>
        <taxon>Oomycota</taxon>
        <taxon>Peronosporomycetes</taxon>
        <taxon>Peronosporales</taxon>
        <taxon>Peronosporaceae</taxon>
        <taxon>Phytophthora</taxon>
    </lineage>
</organism>
<gene>
    <name evidence="3" type="ORF">PHYPSEUDO_001495</name>
</gene>
<keyword evidence="2" id="KW-1133">Transmembrane helix</keyword>
<dbReference type="OrthoDB" id="2016402at2759"/>
<feature type="transmembrane region" description="Helical" evidence="2">
    <location>
        <begin position="347"/>
        <end position="368"/>
    </location>
</feature>
<name>A0A8T1VZS5_9STRA</name>
<protein>
    <submittedName>
        <fullName evidence="3">Uncharacterized protein</fullName>
    </submittedName>
</protein>
<dbReference type="GO" id="GO:0016020">
    <property type="term" value="C:membrane"/>
    <property type="evidence" value="ECO:0007669"/>
    <property type="project" value="InterPro"/>
</dbReference>
<evidence type="ECO:0000313" key="4">
    <source>
        <dbReference type="Proteomes" id="UP000694044"/>
    </source>
</evidence>
<evidence type="ECO:0000256" key="2">
    <source>
        <dbReference type="SAM" id="Phobius"/>
    </source>
</evidence>
<dbReference type="PANTHER" id="PTHR21229:SF2">
    <property type="entry name" value="RE59932P"/>
    <property type="match status" value="1"/>
</dbReference>
<dbReference type="EMBL" id="JAGDFM010000121">
    <property type="protein sequence ID" value="KAG7385459.1"/>
    <property type="molecule type" value="Genomic_DNA"/>
</dbReference>
<feature type="transmembrane region" description="Helical" evidence="2">
    <location>
        <begin position="388"/>
        <end position="405"/>
    </location>
</feature>
<dbReference type="InterPro" id="IPR009637">
    <property type="entry name" value="GPR107/GPR108-like"/>
</dbReference>
<evidence type="ECO:0000313" key="3">
    <source>
        <dbReference type="EMBL" id="KAG7385459.1"/>
    </source>
</evidence>
<comment type="caution">
    <text evidence="3">The sequence shown here is derived from an EMBL/GenBank/DDBJ whole genome shotgun (WGS) entry which is preliminary data.</text>
</comment>
<keyword evidence="2" id="KW-0472">Membrane</keyword>
<feature type="transmembrane region" description="Helical" evidence="2">
    <location>
        <begin position="411"/>
        <end position="430"/>
    </location>
</feature>
<sequence length="603" mass="66587">MFATNQLSIAQADLTMPYTPTSSPSSSEPDYHHQVIIESYASRLQYLAEYDLGDDGSFEIALTILLTIAVPKADEGRVMLHLLVCDSDATNAFLNLPTSGDDMSSIHVPPYCAMTNRTLDYYCQSFPLEDESPDELMYQSFKVVSGSMADMAPPAYSLFTQSADGDKHGSRSANGSSNTVFFFIDSCETLGGQEGILRSCLEHPPGSKQLGEHHDVQDEAPCFYCPNNYLMSYASQISAIAEGGGCITPPPLPPTIRGTVSMNLCNSHGDCLGKMTSFQSISYGLSSLVWGITTFVWIVHIRAAPRDVVIELQTKMKLVPVTQALYSMLTFVDLYTEDKLVGTTRSLVRNVAVLAQLVALAAFAEVVVVIAKGWKITRPTLLPREIQWIRFVTLSWAGSFAVLKHTGGKQLAIVIVWGLSWACVVFMVWYNSAFNLNMLKYQLAMVRQLDLDPQRTPVYTKFMLFRRFRALLAAYIFWSCILGIVGLVNDATQHSSEWASLVRDEGLTLLLSIALGYTFRCRRFGRLLQPTVSRADGNTIRSIDQGAAHRGSILPEPAPLEPTEPPKRKKTIVVLNPDQAPWLATTLEAKKQVVNPETPPKSP</sequence>
<keyword evidence="4" id="KW-1185">Reference proteome</keyword>
<feature type="transmembrane region" description="Helical" evidence="2">
    <location>
        <begin position="500"/>
        <end position="519"/>
    </location>
</feature>
<proteinExistence type="predicted"/>
<feature type="region of interest" description="Disordered" evidence="1">
    <location>
        <begin position="550"/>
        <end position="570"/>
    </location>
</feature>
<keyword evidence="2" id="KW-0812">Transmembrane</keyword>
<dbReference type="Proteomes" id="UP000694044">
    <property type="component" value="Unassembled WGS sequence"/>
</dbReference>
<evidence type="ECO:0000256" key="1">
    <source>
        <dbReference type="SAM" id="MobiDB-lite"/>
    </source>
</evidence>
<dbReference type="PANTHER" id="PTHR21229">
    <property type="entry name" value="LUNG SEVEN TRANSMEMBRANE RECEPTOR"/>
    <property type="match status" value="1"/>
</dbReference>
<dbReference type="GO" id="GO:0005794">
    <property type="term" value="C:Golgi apparatus"/>
    <property type="evidence" value="ECO:0007669"/>
    <property type="project" value="TreeGrafter"/>
</dbReference>
<reference evidence="3" key="1">
    <citation type="submission" date="2021-02" db="EMBL/GenBank/DDBJ databases">
        <authorList>
            <person name="Palmer J.M."/>
        </authorList>
    </citation>
    <scope>NUCLEOTIDE SEQUENCE</scope>
    <source>
        <strain evidence="3">SCRP734</strain>
    </source>
</reference>